<organism evidence="1">
    <name type="scientific">Mesorhizobium sp. WSM2240</name>
    <dbReference type="NCBI Taxonomy" id="3228851"/>
    <lineage>
        <taxon>Bacteria</taxon>
        <taxon>Pseudomonadati</taxon>
        <taxon>Pseudomonadota</taxon>
        <taxon>Alphaproteobacteria</taxon>
        <taxon>Hyphomicrobiales</taxon>
        <taxon>Phyllobacteriaceae</taxon>
        <taxon>Mesorhizobium</taxon>
    </lineage>
</organism>
<geneLocation type="plasmid" evidence="1">
    <name>pMk2240B</name>
</geneLocation>
<evidence type="ECO:0000313" key="1">
    <source>
        <dbReference type="EMBL" id="XCG51963.1"/>
    </source>
</evidence>
<gene>
    <name evidence="1" type="ORF">ABVK50_29310</name>
</gene>
<accession>A0AAU8CYL3</accession>
<protein>
    <submittedName>
        <fullName evidence="1">Uncharacterized protein</fullName>
    </submittedName>
</protein>
<proteinExistence type="predicted"/>
<keyword evidence="1" id="KW-0614">Plasmid</keyword>
<name>A0AAU8CYL3_9HYPH</name>
<reference evidence="1" key="1">
    <citation type="submission" date="2024-06" db="EMBL/GenBank/DDBJ databases">
        <title>Mesorhizobium karijinii sp. nov., a symbiont of the iconic Swainsona formosa from arid Australia.</title>
        <authorList>
            <person name="Hill Y.J."/>
            <person name="Watkin E.L.J."/>
            <person name="O'Hara G.W."/>
            <person name="Terpolilli J."/>
            <person name="Tye M.L."/>
            <person name="Kohlmeier M.G."/>
        </authorList>
    </citation>
    <scope>NUCLEOTIDE SEQUENCE</scope>
    <source>
        <strain evidence="1">WSM2240</strain>
        <plasmid evidence="1">pMk2240B</plasmid>
    </source>
</reference>
<sequence>MQSPKPATEPDDGLERNVDTVIASCDGDARAAVRALIVQVAYLEREIQYFRVAVSSGFSRQWHHKRWPVETDASETNG</sequence>
<dbReference type="AlphaFoldDB" id="A0AAU8CYL3"/>
<dbReference type="RefSeq" id="WP_353646225.1">
    <property type="nucleotide sequence ID" value="NZ_CP159255.1"/>
</dbReference>
<dbReference type="EMBL" id="CP159255">
    <property type="protein sequence ID" value="XCG51963.1"/>
    <property type="molecule type" value="Genomic_DNA"/>
</dbReference>